<dbReference type="SUPFAM" id="SSF100950">
    <property type="entry name" value="NagB/RpiA/CoA transferase-like"/>
    <property type="match status" value="2"/>
</dbReference>
<dbReference type="PANTHER" id="PTHR43293:SF1">
    <property type="entry name" value="ACETATE COA-TRANSFERASE YDIF"/>
    <property type="match status" value="1"/>
</dbReference>
<dbReference type="SMART" id="SM00882">
    <property type="entry name" value="CoA_trans"/>
    <property type="match status" value="1"/>
</dbReference>
<organism evidence="4 5">
    <name type="scientific">Alkalibacterium thalassium</name>
    <dbReference type="NCBI Taxonomy" id="426701"/>
    <lineage>
        <taxon>Bacteria</taxon>
        <taxon>Bacillati</taxon>
        <taxon>Bacillota</taxon>
        <taxon>Bacilli</taxon>
        <taxon>Lactobacillales</taxon>
        <taxon>Carnobacteriaceae</taxon>
        <taxon>Alkalibacterium</taxon>
    </lineage>
</organism>
<dbReference type="InterPro" id="IPR014388">
    <property type="entry name" value="3-oxoacid_CoA-transferase"/>
</dbReference>
<name>A0A1G9G7B4_9LACT</name>
<dbReference type="EMBL" id="FNFK01000099">
    <property type="protein sequence ID" value="SDK96501.1"/>
    <property type="molecule type" value="Genomic_DNA"/>
</dbReference>
<dbReference type="OrthoDB" id="9805230at2"/>
<dbReference type="GO" id="GO:0008410">
    <property type="term" value="F:CoA-transferase activity"/>
    <property type="evidence" value="ECO:0007669"/>
    <property type="project" value="InterPro"/>
</dbReference>
<proteinExistence type="inferred from homology"/>
<comment type="similarity">
    <text evidence="1 3">Belongs to the 3-oxoacid CoA-transferase family.</text>
</comment>
<keyword evidence="2 3" id="KW-0808">Transferase</keyword>
<gene>
    <name evidence="4" type="ORF">SAMN04488098_10991</name>
</gene>
<accession>A0A1G9G7B4</accession>
<dbReference type="Proteomes" id="UP000199433">
    <property type="component" value="Unassembled WGS sequence"/>
</dbReference>
<protein>
    <submittedName>
        <fullName evidence="4">Propionate CoA-transferase</fullName>
    </submittedName>
</protein>
<sequence>MESKIKTCQEAMSAIPDGAHIATTSFGFGGTPNQLMYGLSEYYKEHKHPKSITFSTTAGIGTNSPDSGVDLFLHPGMLKRFYGSHILGSKNAGEAALNNDYEFYFVPQGIIGELYQDSAREQSGVFTKVGLNTFIDPRQTGGAMNSVTTEAISEIVTLDGEEWIRYKPWHIDVAFIKATFADENGNISIQQEPNHLEILDLATAAHNNGGLVIVQVKEIVESHSLSPKEVVIPKALVDYVVVAEQKYHFQMVNDYYQPMLSNEVRVDLSEHDQFEFSPLKVMARRIALEINQNDIINVGYGLASKVSNIFSQAGVIDDIHLSTDLGTIGGLPTSDLRYGTSLNADAVLRTRDMFSLYVGGGLDLAILGFGQFDQVGHMNTTKLGNRLIGPGGMMDIAYGAKKVIFVGTFTVGVELSIKDNQLHIIQEGKPIKFVKQVEFVTYNAQQELKRGKEIKIITERAIFDILPGIGLQLVEVAPGVNIQKDILELLPYDVSVSDHVKVMDPKLFNEEWTLNL</sequence>
<dbReference type="STRING" id="426701.SAMN04488098_10991"/>
<dbReference type="PIRSF" id="PIRSF000858">
    <property type="entry name" value="SCOT-t"/>
    <property type="match status" value="1"/>
</dbReference>
<dbReference type="InterPro" id="IPR037171">
    <property type="entry name" value="NagB/RpiA_transferase-like"/>
</dbReference>
<dbReference type="Pfam" id="PF01144">
    <property type="entry name" value="CoA_trans"/>
    <property type="match status" value="1"/>
</dbReference>
<evidence type="ECO:0000256" key="3">
    <source>
        <dbReference type="PIRNR" id="PIRNR000858"/>
    </source>
</evidence>
<dbReference type="AlphaFoldDB" id="A0A1G9G7B4"/>
<dbReference type="Gene3D" id="3.40.1080.10">
    <property type="entry name" value="Glutaconate Coenzyme A-transferase"/>
    <property type="match status" value="2"/>
</dbReference>
<dbReference type="PANTHER" id="PTHR43293">
    <property type="entry name" value="ACETATE COA-TRANSFERASE YDIF"/>
    <property type="match status" value="1"/>
</dbReference>
<evidence type="ECO:0000313" key="5">
    <source>
        <dbReference type="Proteomes" id="UP000199433"/>
    </source>
</evidence>
<evidence type="ECO:0000256" key="2">
    <source>
        <dbReference type="ARBA" id="ARBA00022679"/>
    </source>
</evidence>
<evidence type="ECO:0000313" key="4">
    <source>
        <dbReference type="EMBL" id="SDK96501.1"/>
    </source>
</evidence>
<dbReference type="InterPro" id="IPR004165">
    <property type="entry name" value="CoA_trans_fam_I"/>
</dbReference>
<dbReference type="RefSeq" id="WP_091268999.1">
    <property type="nucleotide sequence ID" value="NZ_FNFK01000099.1"/>
</dbReference>
<reference evidence="5" key="1">
    <citation type="submission" date="2016-10" db="EMBL/GenBank/DDBJ databases">
        <authorList>
            <person name="Varghese N."/>
            <person name="Submissions S."/>
        </authorList>
    </citation>
    <scope>NUCLEOTIDE SEQUENCE [LARGE SCALE GENOMIC DNA]</scope>
    <source>
        <strain evidence="5">DSM 19181</strain>
    </source>
</reference>
<evidence type="ECO:0000256" key="1">
    <source>
        <dbReference type="ARBA" id="ARBA00007154"/>
    </source>
</evidence>
<keyword evidence="5" id="KW-1185">Reference proteome</keyword>
<dbReference type="GO" id="GO:0046952">
    <property type="term" value="P:ketone body catabolic process"/>
    <property type="evidence" value="ECO:0007669"/>
    <property type="project" value="InterPro"/>
</dbReference>